<keyword evidence="3" id="KW-0227">DNA damage</keyword>
<dbReference type="Pfam" id="PF00488">
    <property type="entry name" value="MutS_V"/>
    <property type="match status" value="1"/>
</dbReference>
<dbReference type="Gene3D" id="6.10.140.430">
    <property type="match status" value="1"/>
</dbReference>
<keyword evidence="6" id="KW-0234">DNA repair</keyword>
<dbReference type="InterPro" id="IPR036678">
    <property type="entry name" value="MutS_con_dom_sf"/>
</dbReference>
<dbReference type="Gene3D" id="3.40.1170.10">
    <property type="entry name" value="DNA repair protein MutS, domain I"/>
    <property type="match status" value="1"/>
</dbReference>
<dbReference type="SUPFAM" id="SSF52540">
    <property type="entry name" value="P-loop containing nucleoside triphosphate hydrolases"/>
    <property type="match status" value="1"/>
</dbReference>
<dbReference type="PROSITE" id="PS00486">
    <property type="entry name" value="DNA_MISMATCH_REPAIR_2"/>
    <property type="match status" value="1"/>
</dbReference>
<dbReference type="SMART" id="SM00534">
    <property type="entry name" value="MUTSac"/>
    <property type="match status" value="1"/>
</dbReference>
<dbReference type="Gene3D" id="1.10.1420.10">
    <property type="match status" value="2"/>
</dbReference>
<dbReference type="GO" id="GO:0006298">
    <property type="term" value="P:mismatch repair"/>
    <property type="evidence" value="ECO:0007669"/>
    <property type="project" value="InterPro"/>
</dbReference>
<dbReference type="Pfam" id="PF05192">
    <property type="entry name" value="MutS_III"/>
    <property type="match status" value="1"/>
</dbReference>
<feature type="domain" description="DNA mismatch repair proteins mutS family" evidence="7">
    <location>
        <begin position="717"/>
        <end position="733"/>
    </location>
</feature>
<reference evidence="8" key="1">
    <citation type="submission" date="2018-10" db="EMBL/GenBank/DDBJ databases">
        <authorList>
            <person name="Gruber-Vodicka H."/>
            <person name="Jaeckle O."/>
        </authorList>
    </citation>
    <scope>NUCLEOTIDE SEQUENCE</scope>
</reference>
<dbReference type="AlphaFoldDB" id="A0A484H7U9"/>
<dbReference type="InterPro" id="IPR007695">
    <property type="entry name" value="DNA_mismatch_repair_MutS-lik_N"/>
</dbReference>
<dbReference type="GO" id="GO:0030983">
    <property type="term" value="F:mismatched DNA binding"/>
    <property type="evidence" value="ECO:0007669"/>
    <property type="project" value="InterPro"/>
</dbReference>
<dbReference type="GO" id="GO:0005524">
    <property type="term" value="F:ATP binding"/>
    <property type="evidence" value="ECO:0007669"/>
    <property type="project" value="UniProtKB-KW"/>
</dbReference>
<keyword evidence="4" id="KW-0067">ATP-binding</keyword>
<dbReference type="GO" id="GO:0005829">
    <property type="term" value="C:cytosol"/>
    <property type="evidence" value="ECO:0007669"/>
    <property type="project" value="TreeGrafter"/>
</dbReference>
<evidence type="ECO:0000313" key="8">
    <source>
        <dbReference type="EMBL" id="VBB69585.1"/>
    </source>
</evidence>
<dbReference type="SUPFAM" id="SSF53150">
    <property type="entry name" value="DNA repair protein MutS, domain II"/>
    <property type="match status" value="1"/>
</dbReference>
<dbReference type="InterPro" id="IPR000432">
    <property type="entry name" value="DNA_mismatch_repair_MutS_C"/>
</dbReference>
<dbReference type="Gene3D" id="3.40.50.300">
    <property type="entry name" value="P-loop containing nucleotide triphosphate hydrolases"/>
    <property type="match status" value="1"/>
</dbReference>
<dbReference type="PANTHER" id="PTHR11361">
    <property type="entry name" value="DNA MISMATCH REPAIR PROTEIN MUTS FAMILY MEMBER"/>
    <property type="match status" value="1"/>
</dbReference>
<dbReference type="FunFam" id="3.40.1170.10:FF:000001">
    <property type="entry name" value="DNA mismatch repair protein MutS"/>
    <property type="match status" value="1"/>
</dbReference>
<dbReference type="PIRSF" id="PIRSF037677">
    <property type="entry name" value="DNA_mis_repair_Msh6"/>
    <property type="match status" value="1"/>
</dbReference>
<evidence type="ECO:0000256" key="3">
    <source>
        <dbReference type="ARBA" id="ARBA00022763"/>
    </source>
</evidence>
<dbReference type="InterPro" id="IPR007860">
    <property type="entry name" value="DNA_mmatch_repair_MutS_con_dom"/>
</dbReference>
<proteinExistence type="inferred from homology"/>
<dbReference type="Pfam" id="PF05188">
    <property type="entry name" value="MutS_II"/>
    <property type="match status" value="1"/>
</dbReference>
<dbReference type="InterPro" id="IPR045076">
    <property type="entry name" value="MutS"/>
</dbReference>
<dbReference type="Pfam" id="PF05190">
    <property type="entry name" value="MutS_IV"/>
    <property type="match status" value="1"/>
</dbReference>
<dbReference type="InterPro" id="IPR007696">
    <property type="entry name" value="DNA_mismatch_repair_MutS_core"/>
</dbReference>
<keyword evidence="5" id="KW-0238">DNA-binding</keyword>
<dbReference type="InterPro" id="IPR016151">
    <property type="entry name" value="DNA_mismatch_repair_MutS_N"/>
</dbReference>
<dbReference type="InterPro" id="IPR007861">
    <property type="entry name" value="DNA_mismatch_repair_MutS_clamp"/>
</dbReference>
<protein>
    <submittedName>
        <fullName evidence="8">DNA mismatch repair protein MutS</fullName>
    </submittedName>
</protein>
<evidence type="ECO:0000256" key="5">
    <source>
        <dbReference type="ARBA" id="ARBA00023125"/>
    </source>
</evidence>
<comment type="similarity">
    <text evidence="1">Belongs to the DNA mismatch repair MutS family.</text>
</comment>
<dbReference type="InterPro" id="IPR017261">
    <property type="entry name" value="DNA_mismatch_repair_MutS/MSH"/>
</dbReference>
<evidence type="ECO:0000256" key="4">
    <source>
        <dbReference type="ARBA" id="ARBA00022840"/>
    </source>
</evidence>
<dbReference type="InterPro" id="IPR036187">
    <property type="entry name" value="DNA_mismatch_repair_MutS_sf"/>
</dbReference>
<dbReference type="CDD" id="cd03284">
    <property type="entry name" value="ABC_MutS1"/>
    <property type="match status" value="1"/>
</dbReference>
<evidence type="ECO:0000256" key="6">
    <source>
        <dbReference type="ARBA" id="ARBA00023204"/>
    </source>
</evidence>
<gene>
    <name evidence="8" type="ORF">RIEGSTA812A_PEG_1058</name>
</gene>
<dbReference type="EMBL" id="LR026963">
    <property type="protein sequence ID" value="VBB69585.1"/>
    <property type="molecule type" value="Genomic_DNA"/>
</dbReference>
<keyword evidence="2" id="KW-0547">Nucleotide-binding</keyword>
<dbReference type="SMART" id="SM00533">
    <property type="entry name" value="MUTSd"/>
    <property type="match status" value="1"/>
</dbReference>
<organism evidence="8">
    <name type="scientific">invertebrate metagenome</name>
    <dbReference type="NCBI Taxonomy" id="1711999"/>
    <lineage>
        <taxon>unclassified sequences</taxon>
        <taxon>metagenomes</taxon>
        <taxon>organismal metagenomes</taxon>
    </lineage>
</organism>
<evidence type="ECO:0000256" key="2">
    <source>
        <dbReference type="ARBA" id="ARBA00022741"/>
    </source>
</evidence>
<dbReference type="NCBIfam" id="NF003810">
    <property type="entry name" value="PRK05399.1"/>
    <property type="match status" value="1"/>
</dbReference>
<accession>A0A484H7U9</accession>
<sequence>MFIIWGSHGGEWWYILSESSLESALTPVMKQYFALKRDYSDCILFYRMGDFYEMFFDDAIQAAAVLSIVLTQRGRYQGKDIPMCGVPVRNYTPHLVRLVRHGFRVAICEQIEDVSAARKRGPKAVVERAVVRVVTAGTIIEDEWLDSRDHNYLTALTENQGIFGLAWVDISTGDFQVQAPTLADLGAALARLAPGELLVSEHLCQRADLDALLAEWKAVLNPQPASRFNVANAYRHLETLYNVKTLDGFGAFEPVEIAAAGALINYIELTQNGHLPRLQPLRQLRTEAVMIIDSATCRNLTSIRSKSGSERSSLRAIIDRTMTSSGSRVLANNLYAPLTDPVMINERLDAVQFFKDDSEVRILIRESLRRCPDIERALSRLTIGRGEPHDLVILREALARGPGLHIAVAESTIPAPPILLTAIRTLLQHTELVDHLMRALLAVHSKDGDCIASAYDSTLDALRAVRDDSGQVMATLQNRYATAADMTALKVHYSGVLGFYIEVSTRQAEKLEADPGTFIRRQTMAHTVRFTTSELAALETKRYTAIARIQVLERKIFQDLVNMVVQQAEDIAATARAIAVLDVYSALGAFAAECNCCRPLVDDTTAFEIQGGRHPVIEAIHEGPFVANDCRLDGAQRLWLLTGPNMAGKSTFLRQNALLALLAQAGSFVPAESAHIGVIDRLFSRVGAADDLARGRSTFMVEMVETATILNQATSRSLVILDEIGRGTATFDGVSIAWASIEHLHNVVRCRGLLATHYHELATLASKLPSLACYTMRVKEWSGQVVFLHEVITGTADRSYGLDVARLAGFPKSVLARAEEVLLFLEKSGQRVAPPHLEAISPADSADSRLRASATGLSYVERFLKEINLDDLTPRQAIELLYSLKESVRKSES</sequence>
<dbReference type="HAMAP" id="MF_00096">
    <property type="entry name" value="MutS"/>
    <property type="match status" value="1"/>
</dbReference>
<evidence type="ECO:0000259" key="7">
    <source>
        <dbReference type="PROSITE" id="PS00486"/>
    </source>
</evidence>
<dbReference type="GO" id="GO:0140664">
    <property type="term" value="F:ATP-dependent DNA damage sensor activity"/>
    <property type="evidence" value="ECO:0007669"/>
    <property type="project" value="InterPro"/>
</dbReference>
<dbReference type="PANTHER" id="PTHR11361:SF34">
    <property type="entry name" value="DNA MISMATCH REPAIR PROTEIN MSH1, MITOCHONDRIAL"/>
    <property type="match status" value="1"/>
</dbReference>
<name>A0A484H7U9_9ZZZZ</name>
<dbReference type="NCBIfam" id="TIGR01070">
    <property type="entry name" value="mutS1"/>
    <property type="match status" value="1"/>
</dbReference>
<dbReference type="SUPFAM" id="SSF48334">
    <property type="entry name" value="DNA repair protein MutS, domain III"/>
    <property type="match status" value="1"/>
</dbReference>
<evidence type="ECO:0000256" key="1">
    <source>
        <dbReference type="ARBA" id="ARBA00006271"/>
    </source>
</evidence>
<dbReference type="Pfam" id="PF01624">
    <property type="entry name" value="MutS_I"/>
    <property type="match status" value="1"/>
</dbReference>
<dbReference type="SUPFAM" id="SSF55271">
    <property type="entry name" value="DNA repair protein MutS, domain I"/>
    <property type="match status" value="1"/>
</dbReference>
<dbReference type="FunFam" id="3.40.50.300:FF:000870">
    <property type="entry name" value="MutS protein homolog 4"/>
    <property type="match status" value="1"/>
</dbReference>
<dbReference type="InterPro" id="IPR005748">
    <property type="entry name" value="DNA_mismatch_repair_MutS"/>
</dbReference>
<dbReference type="Gene3D" id="3.30.420.110">
    <property type="entry name" value="MutS, connector domain"/>
    <property type="match status" value="1"/>
</dbReference>
<dbReference type="InterPro" id="IPR027417">
    <property type="entry name" value="P-loop_NTPase"/>
</dbReference>